<dbReference type="OrthoDB" id="439792at2759"/>
<feature type="binding site" evidence="5">
    <location>
        <position position="96"/>
    </location>
    <ligand>
        <name>AMP</name>
        <dbReference type="ChEBI" id="CHEBI:456215"/>
    </ligand>
</feature>
<reference evidence="7 8" key="1">
    <citation type="submission" date="2019-06" db="EMBL/GenBank/DDBJ databases">
        <title>Genome Sequence of the Brown Rot Fungal Pathogen Monilinia laxa.</title>
        <authorList>
            <person name="De Miccolis Angelini R.M."/>
            <person name="Landi L."/>
            <person name="Abate D."/>
            <person name="Pollastro S."/>
            <person name="Romanazzi G."/>
            <person name="Faretra F."/>
        </authorList>
    </citation>
    <scope>NUCLEOTIDE SEQUENCE [LARGE SCALE GENOMIC DNA]</scope>
    <source>
        <strain evidence="7 8">Mlax316</strain>
    </source>
</reference>
<dbReference type="GO" id="GO:0046899">
    <property type="term" value="F:nucleoside triphosphate adenylate kinase activity"/>
    <property type="evidence" value="ECO:0007669"/>
    <property type="project" value="UniProtKB-UniRule"/>
</dbReference>
<dbReference type="PRINTS" id="PR00094">
    <property type="entry name" value="ADENYLTKNASE"/>
</dbReference>
<feature type="binding site" evidence="5">
    <location>
        <position position="234"/>
    </location>
    <ligand>
        <name>GTP</name>
        <dbReference type="ChEBI" id="CHEBI:37565"/>
    </ligand>
</feature>
<accession>A0A5N6KLZ9</accession>
<dbReference type="GO" id="GO:0046039">
    <property type="term" value="P:GTP metabolic process"/>
    <property type="evidence" value="ECO:0007669"/>
    <property type="project" value="UniProtKB-UniRule"/>
</dbReference>
<dbReference type="GO" id="GO:0005759">
    <property type="term" value="C:mitochondrial matrix"/>
    <property type="evidence" value="ECO:0007669"/>
    <property type="project" value="UniProtKB-SubCell"/>
</dbReference>
<comment type="subunit">
    <text evidence="5">Monomer.</text>
</comment>
<dbReference type="GO" id="GO:0004017">
    <property type="term" value="F:AMP kinase activity"/>
    <property type="evidence" value="ECO:0007669"/>
    <property type="project" value="InterPro"/>
</dbReference>
<feature type="binding site" evidence="5">
    <location>
        <begin position="243"/>
        <end position="244"/>
    </location>
    <ligand>
        <name>GTP</name>
        <dbReference type="ChEBI" id="CHEBI:37565"/>
    </ligand>
</feature>
<comment type="caution">
    <text evidence="7">The sequence shown here is derived from an EMBL/GenBank/DDBJ whole genome shotgun (WGS) entry which is preliminary data.</text>
</comment>
<evidence type="ECO:0000256" key="4">
    <source>
        <dbReference type="ARBA" id="ARBA00023128"/>
    </source>
</evidence>
<dbReference type="Gene3D" id="3.40.50.300">
    <property type="entry name" value="P-loop containing nucleotide triphosphate hydrolases"/>
    <property type="match status" value="1"/>
</dbReference>
<evidence type="ECO:0000256" key="5">
    <source>
        <dbReference type="HAMAP-Rule" id="MF_03169"/>
    </source>
</evidence>
<feature type="binding site" evidence="5">
    <location>
        <begin position="122"/>
        <end position="124"/>
    </location>
    <ligand>
        <name>AMP</name>
        <dbReference type="ChEBI" id="CHEBI:456215"/>
    </ligand>
</feature>
<comment type="subcellular location">
    <subcellularLocation>
        <location evidence="5">Mitochondrion matrix</location>
    </subcellularLocation>
</comment>
<dbReference type="Pfam" id="PF05191">
    <property type="entry name" value="ADK_lid"/>
    <property type="match status" value="1"/>
</dbReference>
<dbReference type="PANTHER" id="PTHR23359">
    <property type="entry name" value="NUCLEOTIDE KINASE"/>
    <property type="match status" value="1"/>
</dbReference>
<feature type="binding site" evidence="5">
    <location>
        <begin position="74"/>
        <end position="79"/>
    </location>
    <ligand>
        <name>GTP</name>
        <dbReference type="ChEBI" id="CHEBI:37565"/>
    </ligand>
</feature>
<dbReference type="HAMAP" id="MF_00235">
    <property type="entry name" value="Adenylate_kinase_Adk"/>
    <property type="match status" value="1"/>
</dbReference>
<dbReference type="InterPro" id="IPR007862">
    <property type="entry name" value="Adenylate_kinase_lid-dom"/>
</dbReference>
<dbReference type="CDD" id="cd01428">
    <property type="entry name" value="ADK"/>
    <property type="match status" value="1"/>
</dbReference>
<feature type="domain" description="Adenylate kinase active site lid" evidence="6">
    <location>
        <begin position="234"/>
        <end position="269"/>
    </location>
</feature>
<dbReference type="Pfam" id="PF00406">
    <property type="entry name" value="ADK"/>
    <property type="match status" value="2"/>
</dbReference>
<dbReference type="GO" id="GO:0005524">
    <property type="term" value="F:ATP binding"/>
    <property type="evidence" value="ECO:0007669"/>
    <property type="project" value="InterPro"/>
</dbReference>
<gene>
    <name evidence="5" type="primary">ADK2</name>
    <name evidence="7" type="ORF">EYC80_004012</name>
</gene>
<dbReference type="InterPro" id="IPR000850">
    <property type="entry name" value="Adenylat/UMP-CMP_kin"/>
</dbReference>
<evidence type="ECO:0000313" key="8">
    <source>
        <dbReference type="Proteomes" id="UP000326757"/>
    </source>
</evidence>
<keyword evidence="3 5" id="KW-0418">Kinase</keyword>
<dbReference type="HAMAP" id="MF_03169">
    <property type="entry name" value="Adenylate_kinase_AK3"/>
    <property type="match status" value="1"/>
</dbReference>
<dbReference type="AlphaFoldDB" id="A0A5N6KLZ9"/>
<dbReference type="InterPro" id="IPR027417">
    <property type="entry name" value="P-loop_NTPase"/>
</dbReference>
<name>A0A5N6KLZ9_MONLA</name>
<feature type="binding site" evidence="5">
    <location>
        <position position="101"/>
    </location>
    <ligand>
        <name>AMP</name>
        <dbReference type="ChEBI" id="CHEBI:456215"/>
    </ligand>
</feature>
<dbReference type="Proteomes" id="UP000326757">
    <property type="component" value="Unassembled WGS sequence"/>
</dbReference>
<feature type="binding site" evidence="5">
    <location>
        <position position="278"/>
    </location>
    <ligand>
        <name>AMP</name>
        <dbReference type="ChEBI" id="CHEBI:456215"/>
    </ligand>
</feature>
<evidence type="ECO:0000259" key="6">
    <source>
        <dbReference type="Pfam" id="PF05191"/>
    </source>
</evidence>
<feature type="binding site" evidence="5">
    <location>
        <position position="204"/>
    </location>
    <ligand>
        <name>AMP</name>
        <dbReference type="ChEBI" id="CHEBI:456215"/>
    </ligand>
</feature>
<keyword evidence="4 5" id="KW-0496">Mitochondrion</keyword>
<dbReference type="PROSITE" id="PS00113">
    <property type="entry name" value="ADENYLATE_KINASE"/>
    <property type="match status" value="1"/>
</dbReference>
<evidence type="ECO:0000256" key="2">
    <source>
        <dbReference type="ARBA" id="ARBA00022741"/>
    </source>
</evidence>
<dbReference type="GO" id="GO:0046041">
    <property type="term" value="P:ITP metabolic process"/>
    <property type="evidence" value="ECO:0007669"/>
    <property type="project" value="UniProtKB-UniRule"/>
</dbReference>
<keyword evidence="2 5" id="KW-0547">Nucleotide-binding</keyword>
<protein>
    <recommendedName>
        <fullName evidence="5">GTP:AMP phosphotransferase, mitochondrial</fullName>
        <ecNumber evidence="5">2.7.4.10</ecNumber>
    </recommendedName>
    <alternativeName>
        <fullName evidence="5">Adenylate kinase 3</fullName>
        <shortName evidence="5">AK 3</shortName>
    </alternativeName>
</protein>
<dbReference type="GO" id="GO:0006172">
    <property type="term" value="P:ADP biosynthetic process"/>
    <property type="evidence" value="ECO:0007669"/>
    <property type="project" value="UniProtKB-UniRule"/>
</dbReference>
<evidence type="ECO:0000313" key="7">
    <source>
        <dbReference type="EMBL" id="KAB8304641.1"/>
    </source>
</evidence>
<feature type="binding site" evidence="5">
    <location>
        <position position="267"/>
    </location>
    <ligand>
        <name>AMP</name>
        <dbReference type="ChEBI" id="CHEBI:456215"/>
    </ligand>
</feature>
<dbReference type="InterPro" id="IPR028586">
    <property type="entry name" value="AK3/Ak4_mitochondrial"/>
</dbReference>
<dbReference type="GO" id="GO:0005525">
    <property type="term" value="F:GTP binding"/>
    <property type="evidence" value="ECO:0007669"/>
    <property type="project" value="UniProtKB-KW"/>
</dbReference>
<dbReference type="SUPFAM" id="SSF52540">
    <property type="entry name" value="P-loop containing nucleoside triphosphate hydrolases"/>
    <property type="match status" value="1"/>
</dbReference>
<feature type="region of interest" description="NMPbind" evidence="5">
    <location>
        <begin position="95"/>
        <end position="124"/>
    </location>
</feature>
<comment type="domain">
    <text evidence="5">Consists of three domains, a large central CORE domain and two small peripheral domains, NMPbind and LID, which undergo movements during catalysis. The LID domain closes over the site of phosphoryl transfer upon GTP binding. Assembling and dissambling the active center during each catalytic cycle provides an effective means to prevent GTP hydrolysis.</text>
</comment>
<dbReference type="EMBL" id="VIGI01000001">
    <property type="protein sequence ID" value="KAB8304641.1"/>
    <property type="molecule type" value="Genomic_DNA"/>
</dbReference>
<keyword evidence="8" id="KW-1185">Reference proteome</keyword>
<feature type="region of interest" description="LID" evidence="5">
    <location>
        <begin position="233"/>
        <end position="270"/>
    </location>
</feature>
<comment type="function">
    <text evidence="5">Involved in maintaining the homeostasis of cellular nucleotides by catalyzing the interconversion of nucleoside phosphates. Has GTP:AMP phosphotransferase and ITP:AMP phosphotransferase activities.</text>
</comment>
<dbReference type="GO" id="GO:0046033">
    <property type="term" value="P:AMP metabolic process"/>
    <property type="evidence" value="ECO:0007669"/>
    <property type="project" value="UniProtKB-UniRule"/>
</dbReference>
<keyword evidence="1 5" id="KW-0808">Transferase</keyword>
<evidence type="ECO:0000256" key="3">
    <source>
        <dbReference type="ARBA" id="ARBA00022777"/>
    </source>
</evidence>
<keyword evidence="5" id="KW-0342">GTP-binding</keyword>
<comment type="catalytic activity">
    <reaction evidence="5">
        <text>a ribonucleoside 5'-triphosphate + AMP = a ribonucleoside 5'-diphosphate + ADP</text>
        <dbReference type="Rhea" id="RHEA:13749"/>
        <dbReference type="ChEBI" id="CHEBI:57930"/>
        <dbReference type="ChEBI" id="CHEBI:61557"/>
        <dbReference type="ChEBI" id="CHEBI:456215"/>
        <dbReference type="ChEBI" id="CHEBI:456216"/>
        <dbReference type="EC" id="2.7.4.10"/>
    </reaction>
</comment>
<dbReference type="InterPro" id="IPR033690">
    <property type="entry name" value="Adenylat_kinase_CS"/>
</dbReference>
<proteinExistence type="inferred from homology"/>
<dbReference type="EC" id="2.7.4.10" evidence="5"/>
<evidence type="ECO:0000256" key="1">
    <source>
        <dbReference type="ARBA" id="ARBA00022679"/>
    </source>
</evidence>
<sequence length="358" mass="40143">MIHISNTKQIDHMHPLPSINRGTKVSFVNRVQISGHKHFAINYLHRPSPTIYTSIGVTMRLRRAARIILVGAPGVGKGTQAERLLQRFPQLSAISSGDLLRDNVKNRTPLGIKAESTIKSGSLVPDAMILRLILHELKTRGWLFPTSTPTMTLASSAISASPFEYDTDSYVEQPSLAEASSPPQTSEDPSASFILDGFPRTVEQASQLDSLIPINLVVSLKTPASVILERIAGRWVHAPSGRVYNTTFHAPKVAGLDDITGEKLTKRPDDCEETWRTRLKKFEETSEPLLEHYARRGVLWEVQGNSSDEISPKLYQEVAEDVSYLQGFGAWRGWWERGGFASHRRQFTLYRLFSFLFF</sequence>
<feature type="binding site" evidence="5">
    <location>
        <begin position="197"/>
        <end position="200"/>
    </location>
    <ligand>
        <name>AMP</name>
        <dbReference type="ChEBI" id="CHEBI:456215"/>
    </ligand>
</feature>
<organism evidence="7 8">
    <name type="scientific">Monilinia laxa</name>
    <name type="common">Brown rot fungus</name>
    <name type="synonym">Sclerotinia laxa</name>
    <dbReference type="NCBI Taxonomy" id="61186"/>
    <lineage>
        <taxon>Eukaryota</taxon>
        <taxon>Fungi</taxon>
        <taxon>Dikarya</taxon>
        <taxon>Ascomycota</taxon>
        <taxon>Pezizomycotina</taxon>
        <taxon>Leotiomycetes</taxon>
        <taxon>Helotiales</taxon>
        <taxon>Sclerotiniaceae</taxon>
        <taxon>Monilinia</taxon>
    </lineage>
</organism>
<feature type="binding site" evidence="5">
    <location>
        <position position="307"/>
    </location>
    <ligand>
        <name>GTP</name>
        <dbReference type="ChEBI" id="CHEBI:37565"/>
    </ligand>
</feature>
<comment type="similarity">
    <text evidence="5">Belongs to the adenylate kinase family. AK3 subfamily.</text>
</comment>